<dbReference type="EMBL" id="GEBQ01003068">
    <property type="protein sequence ID" value="JAT36909.1"/>
    <property type="molecule type" value="Transcribed_RNA"/>
</dbReference>
<sequence length="153" mass="17851">MVLATVFRDARGIIYIDYLEKGPKITGESSLLNQLKVETKNKRPHLQKKKILFRQENARVHTCAVSMAKIAELKFVLLPHPPYSPELAPSDFFRFPNFKIWLGGQRFTSDEEVIASTEAYFEEFEEIYFLGGLRTLEKRLDKCMEVKEDYVEK</sequence>
<organism evidence="1">
    <name type="scientific">Graphocephala atropunctata</name>
    <dbReference type="NCBI Taxonomy" id="36148"/>
    <lineage>
        <taxon>Eukaryota</taxon>
        <taxon>Metazoa</taxon>
        <taxon>Ecdysozoa</taxon>
        <taxon>Arthropoda</taxon>
        <taxon>Hexapoda</taxon>
        <taxon>Insecta</taxon>
        <taxon>Pterygota</taxon>
        <taxon>Neoptera</taxon>
        <taxon>Paraneoptera</taxon>
        <taxon>Hemiptera</taxon>
        <taxon>Auchenorrhyncha</taxon>
        <taxon>Membracoidea</taxon>
        <taxon>Cicadellidae</taxon>
        <taxon>Cicadellinae</taxon>
        <taxon>Cicadellini</taxon>
        <taxon>Graphocephala</taxon>
    </lineage>
</organism>
<dbReference type="InterPro" id="IPR001888">
    <property type="entry name" value="Transposase_1"/>
</dbReference>
<dbReference type="AlphaFoldDB" id="A0A1B6MM15"/>
<evidence type="ECO:0008006" key="2">
    <source>
        <dbReference type="Google" id="ProtNLM"/>
    </source>
</evidence>
<accession>A0A1B6MM15</accession>
<reference evidence="1" key="1">
    <citation type="submission" date="2015-11" db="EMBL/GenBank/DDBJ databases">
        <title>De novo transcriptome assembly of four potential Pierce s Disease insect vectors from Arizona vineyards.</title>
        <authorList>
            <person name="Tassone E.E."/>
        </authorList>
    </citation>
    <scope>NUCLEOTIDE SEQUENCE</scope>
</reference>
<protein>
    <recommendedName>
        <fullName evidence="2">Tc1-like transposase DDE domain-containing protein</fullName>
    </recommendedName>
</protein>
<dbReference type="PANTHER" id="PTHR46060:SF1">
    <property type="entry name" value="MARINER MOS1 TRANSPOSASE-LIKE PROTEIN"/>
    <property type="match status" value="1"/>
</dbReference>
<gene>
    <name evidence="1" type="ORF">g.46497</name>
</gene>
<evidence type="ECO:0000313" key="1">
    <source>
        <dbReference type="EMBL" id="JAT36909.1"/>
    </source>
</evidence>
<name>A0A1B6MM15_9HEMI</name>
<dbReference type="GO" id="GO:0003676">
    <property type="term" value="F:nucleic acid binding"/>
    <property type="evidence" value="ECO:0007669"/>
    <property type="project" value="InterPro"/>
</dbReference>
<dbReference type="Gene3D" id="3.30.420.10">
    <property type="entry name" value="Ribonuclease H-like superfamily/Ribonuclease H"/>
    <property type="match status" value="1"/>
</dbReference>
<dbReference type="InterPro" id="IPR052709">
    <property type="entry name" value="Transposase-MT_Hybrid"/>
</dbReference>
<dbReference type="PANTHER" id="PTHR46060">
    <property type="entry name" value="MARINER MOS1 TRANSPOSASE-LIKE PROTEIN"/>
    <property type="match status" value="1"/>
</dbReference>
<proteinExistence type="predicted"/>
<dbReference type="Pfam" id="PF01359">
    <property type="entry name" value="Transposase_1"/>
    <property type="match status" value="1"/>
</dbReference>
<dbReference type="InterPro" id="IPR036397">
    <property type="entry name" value="RNaseH_sf"/>
</dbReference>